<dbReference type="Pfam" id="PF13853">
    <property type="entry name" value="7tm_4"/>
    <property type="match status" value="1"/>
</dbReference>
<organism evidence="14 15">
    <name type="scientific">Gasterosteus aculeatus aculeatus</name>
    <name type="common">three-spined stickleback</name>
    <dbReference type="NCBI Taxonomy" id="481459"/>
    <lineage>
        <taxon>Eukaryota</taxon>
        <taxon>Metazoa</taxon>
        <taxon>Chordata</taxon>
        <taxon>Craniata</taxon>
        <taxon>Vertebrata</taxon>
        <taxon>Euteleostomi</taxon>
        <taxon>Actinopterygii</taxon>
        <taxon>Neopterygii</taxon>
        <taxon>Teleostei</taxon>
        <taxon>Neoteleostei</taxon>
        <taxon>Acanthomorphata</taxon>
        <taxon>Eupercaria</taxon>
        <taxon>Perciformes</taxon>
        <taxon>Cottioidei</taxon>
        <taxon>Gasterosteales</taxon>
        <taxon>Gasterosteidae</taxon>
        <taxon>Gasterosteus</taxon>
    </lineage>
</organism>
<evidence type="ECO:0000256" key="1">
    <source>
        <dbReference type="ARBA" id="ARBA00004651"/>
    </source>
</evidence>
<evidence type="ECO:0000256" key="4">
    <source>
        <dbReference type="ARBA" id="ARBA00022692"/>
    </source>
</evidence>
<dbReference type="Ensembl" id="ENSGACT00000055448.1">
    <property type="protein sequence ID" value="ENSGACP00000038098.1"/>
    <property type="gene ID" value="ENSGACG00000023832.1"/>
</dbReference>
<feature type="transmembrane region" description="Helical" evidence="13">
    <location>
        <begin position="27"/>
        <end position="51"/>
    </location>
</feature>
<evidence type="ECO:0000256" key="10">
    <source>
        <dbReference type="ARBA" id="ARBA00023170"/>
    </source>
</evidence>
<keyword evidence="7" id="KW-0297">G-protein coupled receptor</keyword>
<name>A0AAQ4PJJ5_GASAC</name>
<dbReference type="PANTHER" id="PTHR24242">
    <property type="entry name" value="G-PROTEIN COUPLED RECEPTOR"/>
    <property type="match status" value="1"/>
</dbReference>
<evidence type="ECO:0000256" key="13">
    <source>
        <dbReference type="SAM" id="Phobius"/>
    </source>
</evidence>
<dbReference type="Proteomes" id="UP000007635">
    <property type="component" value="Chromosome I"/>
</dbReference>
<proteinExistence type="predicted"/>
<evidence type="ECO:0000256" key="8">
    <source>
        <dbReference type="ARBA" id="ARBA00023136"/>
    </source>
</evidence>
<dbReference type="AlphaFoldDB" id="A0AAQ4PJJ5"/>
<dbReference type="GO" id="GO:0004930">
    <property type="term" value="F:G protein-coupled receptor activity"/>
    <property type="evidence" value="ECO:0007669"/>
    <property type="project" value="UniProtKB-KW"/>
</dbReference>
<dbReference type="GO" id="GO:0004984">
    <property type="term" value="F:olfactory receptor activity"/>
    <property type="evidence" value="ECO:0007669"/>
    <property type="project" value="InterPro"/>
</dbReference>
<dbReference type="InterPro" id="IPR000725">
    <property type="entry name" value="Olfact_rcpt"/>
</dbReference>
<evidence type="ECO:0000256" key="5">
    <source>
        <dbReference type="ARBA" id="ARBA00022725"/>
    </source>
</evidence>
<evidence type="ECO:0000313" key="15">
    <source>
        <dbReference type="Proteomes" id="UP000007635"/>
    </source>
</evidence>
<evidence type="ECO:0008006" key="16">
    <source>
        <dbReference type="Google" id="ProtNLM"/>
    </source>
</evidence>
<evidence type="ECO:0000256" key="2">
    <source>
        <dbReference type="ARBA" id="ARBA00022475"/>
    </source>
</evidence>
<reference evidence="14" key="2">
    <citation type="submission" date="2025-08" db="UniProtKB">
        <authorList>
            <consortium name="Ensembl"/>
        </authorList>
    </citation>
    <scope>IDENTIFICATION</scope>
</reference>
<dbReference type="PANTHER" id="PTHR24242:SF359">
    <property type="entry name" value="ODORANT RECEPTOR-RELATED"/>
    <property type="match status" value="1"/>
</dbReference>
<sequence>MPEFNRSTVTEFILTGFPGLHPEYQGLVSAILFLVYLLTLTGNVTILFLFATNRSLHKPMYYIILNLCQTGIPYRPVGHTALPMTGQHPKSRTSPLTAKMVFLT</sequence>
<reference evidence="14" key="3">
    <citation type="submission" date="2025-09" db="UniProtKB">
        <authorList>
            <consortium name="Ensembl"/>
        </authorList>
    </citation>
    <scope>IDENTIFICATION</scope>
</reference>
<evidence type="ECO:0000256" key="12">
    <source>
        <dbReference type="ARBA" id="ARBA00023224"/>
    </source>
</evidence>
<evidence type="ECO:0000256" key="7">
    <source>
        <dbReference type="ARBA" id="ARBA00023040"/>
    </source>
</evidence>
<accession>A0AAQ4PJJ5</accession>
<dbReference type="SUPFAM" id="SSF81321">
    <property type="entry name" value="Family A G protein-coupled receptor-like"/>
    <property type="match status" value="1"/>
</dbReference>
<evidence type="ECO:0000256" key="6">
    <source>
        <dbReference type="ARBA" id="ARBA00022989"/>
    </source>
</evidence>
<keyword evidence="10" id="KW-0675">Receptor</keyword>
<keyword evidence="9" id="KW-1015">Disulfide bond</keyword>
<protein>
    <recommendedName>
        <fullName evidence="16">G-protein coupled receptors family 1 profile domain-containing protein</fullName>
    </recommendedName>
</protein>
<dbReference type="InterPro" id="IPR050939">
    <property type="entry name" value="Olfactory_GPCR1"/>
</dbReference>
<reference evidence="14 15" key="1">
    <citation type="journal article" date="2021" name="G3 (Bethesda)">
        <title>Improved contiguity of the threespine stickleback genome using long-read sequencing.</title>
        <authorList>
            <person name="Nath S."/>
            <person name="Shaw D.E."/>
            <person name="White M.A."/>
        </authorList>
    </citation>
    <scope>NUCLEOTIDE SEQUENCE [LARGE SCALE GENOMIC DNA]</scope>
    <source>
        <strain evidence="14 15">Lake Benthic</strain>
    </source>
</reference>
<keyword evidence="4 13" id="KW-0812">Transmembrane</keyword>
<keyword evidence="12" id="KW-0807">Transducer</keyword>
<dbReference type="Gene3D" id="1.20.1070.10">
    <property type="entry name" value="Rhodopsin 7-helix transmembrane proteins"/>
    <property type="match status" value="1"/>
</dbReference>
<keyword evidence="5" id="KW-0552">Olfaction</keyword>
<dbReference type="GeneTree" id="ENSGT00940000161369"/>
<comment type="subcellular location">
    <subcellularLocation>
        <location evidence="1">Cell membrane</location>
        <topology evidence="1">Multi-pass membrane protein</topology>
    </subcellularLocation>
</comment>
<keyword evidence="11" id="KW-0325">Glycoprotein</keyword>
<evidence type="ECO:0000256" key="9">
    <source>
        <dbReference type="ARBA" id="ARBA00023157"/>
    </source>
</evidence>
<evidence type="ECO:0000256" key="3">
    <source>
        <dbReference type="ARBA" id="ARBA00022606"/>
    </source>
</evidence>
<keyword evidence="2" id="KW-1003">Cell membrane</keyword>
<keyword evidence="6 13" id="KW-1133">Transmembrane helix</keyword>
<keyword evidence="3" id="KW-0716">Sensory transduction</keyword>
<keyword evidence="15" id="KW-1185">Reference proteome</keyword>
<evidence type="ECO:0000313" key="14">
    <source>
        <dbReference type="Ensembl" id="ENSGACP00000038098.1"/>
    </source>
</evidence>
<keyword evidence="8 13" id="KW-0472">Membrane</keyword>
<evidence type="ECO:0000256" key="11">
    <source>
        <dbReference type="ARBA" id="ARBA00023180"/>
    </source>
</evidence>
<dbReference type="GO" id="GO:0005886">
    <property type="term" value="C:plasma membrane"/>
    <property type="evidence" value="ECO:0007669"/>
    <property type="project" value="UniProtKB-SubCell"/>
</dbReference>